<feature type="region of interest" description="Disordered" evidence="1">
    <location>
        <begin position="1"/>
        <end position="23"/>
    </location>
</feature>
<proteinExistence type="predicted"/>
<reference evidence="2 3" key="1">
    <citation type="submission" date="2024-04" db="EMBL/GenBank/DDBJ databases">
        <title>Draft genome sequence of Sessilibacter corallicola NBRC 116591.</title>
        <authorList>
            <person name="Miyakawa T."/>
            <person name="Kusuya Y."/>
            <person name="Miura T."/>
        </authorList>
    </citation>
    <scope>NUCLEOTIDE SEQUENCE [LARGE SCALE GENOMIC DNA]</scope>
    <source>
        <strain evidence="2 3">KU-00831-HH</strain>
    </source>
</reference>
<gene>
    <name evidence="2" type="ORF">NBRC116591_22330</name>
</gene>
<keyword evidence="3" id="KW-1185">Reference proteome</keyword>
<organism evidence="2 3">
    <name type="scientific">Sessilibacter corallicola</name>
    <dbReference type="NCBI Taxonomy" id="2904075"/>
    <lineage>
        <taxon>Bacteria</taxon>
        <taxon>Pseudomonadati</taxon>
        <taxon>Pseudomonadota</taxon>
        <taxon>Gammaproteobacteria</taxon>
        <taxon>Cellvibrionales</taxon>
        <taxon>Cellvibrionaceae</taxon>
        <taxon>Sessilibacter</taxon>
    </lineage>
</organism>
<name>A0ABQ0AA28_9GAMM</name>
<dbReference type="EMBL" id="BAABWN010000006">
    <property type="protein sequence ID" value="GAA6168422.1"/>
    <property type="molecule type" value="Genomic_DNA"/>
</dbReference>
<evidence type="ECO:0000313" key="3">
    <source>
        <dbReference type="Proteomes" id="UP001465153"/>
    </source>
</evidence>
<dbReference type="Proteomes" id="UP001465153">
    <property type="component" value="Unassembled WGS sequence"/>
</dbReference>
<evidence type="ECO:0000313" key="2">
    <source>
        <dbReference type="EMBL" id="GAA6168422.1"/>
    </source>
</evidence>
<sequence>MISYNISEGEEDGITGSAARPDKYRPSTLEKITAVLRYLRKDLFDLGLPRN</sequence>
<accession>A0ABQ0AA28</accession>
<protein>
    <submittedName>
        <fullName evidence="2">Uncharacterized protein</fullName>
    </submittedName>
</protein>
<evidence type="ECO:0000256" key="1">
    <source>
        <dbReference type="SAM" id="MobiDB-lite"/>
    </source>
</evidence>
<comment type="caution">
    <text evidence="2">The sequence shown here is derived from an EMBL/GenBank/DDBJ whole genome shotgun (WGS) entry which is preliminary data.</text>
</comment>